<evidence type="ECO:0000259" key="3">
    <source>
        <dbReference type="PROSITE" id="PS51186"/>
    </source>
</evidence>
<feature type="domain" description="N-acetyltransferase" evidence="3">
    <location>
        <begin position="1"/>
        <end position="140"/>
    </location>
</feature>
<accession>A0A0H2MBJ6</accession>
<dbReference type="Pfam" id="PF13508">
    <property type="entry name" value="Acetyltransf_7"/>
    <property type="match status" value="1"/>
</dbReference>
<dbReference type="InterPro" id="IPR000182">
    <property type="entry name" value="GNAT_dom"/>
</dbReference>
<proteinExistence type="predicted"/>
<name>A0A0H2MBJ6_9PROT</name>
<sequence>MIRKYETTDTTALVEIWSAANKVAHPFLSDVFVAQVAKDMRDIYLPNAETWVLEFDQKPIGFIALINTEIGGLFLDPEFHGKRLGKALVDHAVKLKGSLSVEVFEKNKVGRRFYDLYGFVEVDRYCHEPTNEISLKLTLVKD</sequence>
<dbReference type="PANTHER" id="PTHR43800:SF1">
    <property type="entry name" value="PEPTIDYL-LYSINE N-ACETYLTRANSFERASE YJAB"/>
    <property type="match status" value="1"/>
</dbReference>
<keyword evidence="2" id="KW-0012">Acyltransferase</keyword>
<dbReference type="SUPFAM" id="SSF55729">
    <property type="entry name" value="Acyl-CoA N-acyltransferases (Nat)"/>
    <property type="match status" value="1"/>
</dbReference>
<dbReference type="AlphaFoldDB" id="A0A0H2MBJ6"/>
<dbReference type="STRING" id="1489064.WH96_16240"/>
<dbReference type="Proteomes" id="UP000035444">
    <property type="component" value="Unassembled WGS sequence"/>
</dbReference>
<dbReference type="Gene3D" id="3.40.630.30">
    <property type="match status" value="1"/>
</dbReference>
<dbReference type="PROSITE" id="PS51186">
    <property type="entry name" value="GNAT"/>
    <property type="match status" value="1"/>
</dbReference>
<dbReference type="EMBL" id="LAQL01000011">
    <property type="protein sequence ID" value="KLN59713.1"/>
    <property type="molecule type" value="Genomic_DNA"/>
</dbReference>
<dbReference type="InterPro" id="IPR016181">
    <property type="entry name" value="Acyl_CoA_acyltransferase"/>
</dbReference>
<keyword evidence="5" id="KW-1185">Reference proteome</keyword>
<dbReference type="PANTHER" id="PTHR43800">
    <property type="entry name" value="PEPTIDYL-LYSINE N-ACETYLTRANSFERASE YJAB"/>
    <property type="match status" value="1"/>
</dbReference>
<protein>
    <submittedName>
        <fullName evidence="4">Acetyltransferase</fullName>
    </submittedName>
</protein>
<evidence type="ECO:0000256" key="2">
    <source>
        <dbReference type="ARBA" id="ARBA00023315"/>
    </source>
</evidence>
<keyword evidence="1 4" id="KW-0808">Transferase</keyword>
<dbReference type="OrthoDB" id="7205533at2"/>
<dbReference type="GO" id="GO:0016747">
    <property type="term" value="F:acyltransferase activity, transferring groups other than amino-acyl groups"/>
    <property type="evidence" value="ECO:0007669"/>
    <property type="project" value="InterPro"/>
</dbReference>
<organism evidence="4 5">
    <name type="scientific">Kiloniella spongiae</name>
    <dbReference type="NCBI Taxonomy" id="1489064"/>
    <lineage>
        <taxon>Bacteria</taxon>
        <taxon>Pseudomonadati</taxon>
        <taxon>Pseudomonadota</taxon>
        <taxon>Alphaproteobacteria</taxon>
        <taxon>Rhodospirillales</taxon>
        <taxon>Kiloniellaceae</taxon>
        <taxon>Kiloniella</taxon>
    </lineage>
</organism>
<comment type="caution">
    <text evidence="4">The sequence shown here is derived from an EMBL/GenBank/DDBJ whole genome shotgun (WGS) entry which is preliminary data.</text>
</comment>
<dbReference type="RefSeq" id="WP_047765270.1">
    <property type="nucleotide sequence ID" value="NZ_LAQL01000011.1"/>
</dbReference>
<reference evidence="4 5" key="1">
    <citation type="submission" date="2015-03" db="EMBL/GenBank/DDBJ databases">
        <title>Genome Sequence of Kiloniella spongiae MEBiC09566, isolated from a marine sponge.</title>
        <authorList>
            <person name="Shao Z."/>
            <person name="Wang L."/>
            <person name="Li X."/>
        </authorList>
    </citation>
    <scope>NUCLEOTIDE SEQUENCE [LARGE SCALE GENOMIC DNA]</scope>
    <source>
        <strain evidence="4 5">MEBiC09566</strain>
    </source>
</reference>
<gene>
    <name evidence="4" type="ORF">WH96_16240</name>
</gene>
<evidence type="ECO:0000313" key="4">
    <source>
        <dbReference type="EMBL" id="KLN59713.1"/>
    </source>
</evidence>
<dbReference type="CDD" id="cd04301">
    <property type="entry name" value="NAT_SF"/>
    <property type="match status" value="1"/>
</dbReference>
<evidence type="ECO:0000256" key="1">
    <source>
        <dbReference type="ARBA" id="ARBA00022679"/>
    </source>
</evidence>
<evidence type="ECO:0000313" key="5">
    <source>
        <dbReference type="Proteomes" id="UP000035444"/>
    </source>
</evidence>